<protein>
    <submittedName>
        <fullName evidence="1">Uncharacterized protein</fullName>
    </submittedName>
</protein>
<name>A0A1H0EH93_9BACT</name>
<dbReference type="AlphaFoldDB" id="A0A1H0EH93"/>
<dbReference type="EMBL" id="FNIW01000003">
    <property type="protein sequence ID" value="SDN81701.1"/>
    <property type="molecule type" value="Genomic_DNA"/>
</dbReference>
<dbReference type="Proteomes" id="UP000199134">
    <property type="component" value="Unassembled WGS sequence"/>
</dbReference>
<reference evidence="2" key="1">
    <citation type="submission" date="2016-10" db="EMBL/GenBank/DDBJ databases">
        <authorList>
            <person name="de Groot N.N."/>
        </authorList>
    </citation>
    <scope>NUCLEOTIDE SEQUENCE [LARGE SCALE GENOMIC DNA]</scope>
    <source>
        <strain evidence="2">BP1-145</strain>
    </source>
</reference>
<proteinExistence type="predicted"/>
<evidence type="ECO:0000313" key="2">
    <source>
        <dbReference type="Proteomes" id="UP000199134"/>
    </source>
</evidence>
<organism evidence="1 2">
    <name type="scientific">Prevotella communis</name>
    <dbReference type="NCBI Taxonomy" id="2913614"/>
    <lineage>
        <taxon>Bacteria</taxon>
        <taxon>Pseudomonadati</taxon>
        <taxon>Bacteroidota</taxon>
        <taxon>Bacteroidia</taxon>
        <taxon>Bacteroidales</taxon>
        <taxon>Prevotellaceae</taxon>
        <taxon>Prevotella</taxon>
    </lineage>
</organism>
<sequence length="331" mass="38330">MDEIQNQFSGSISVSGVNLHSHYVPAEKPYAVYAYVWDGPTAAIAQHIGTMLVGHVNNKGRLVFESKGVYRMPEKHMLDFDHCFIPEDMGELENHPIQLGFVGDTVGKDTLVKVVWMALEDADSHRVKFLLENMQLAGLKVDLGDKCKMQDVEGRIESKYNPFKEKNEYYLTVDDNIALRIYLGDNKGQSDSAIEVVNQLWEQIKAWKEVGVSFESIKMNDQNKDYQDQMDELLELTRLYGKLRETEDKSYDIFSLFMCRETIGKDRCFYEDFVMGMKKVHWDDYSDSDKDLQWAISVGLATRDGNIIQFSPEFERIATWKWTWKHGEDKK</sequence>
<gene>
    <name evidence="1" type="ORF">SAMN04487900_103161</name>
</gene>
<evidence type="ECO:0000313" key="1">
    <source>
        <dbReference type="EMBL" id="SDN81701.1"/>
    </source>
</evidence>
<accession>A0A1H0EH93</accession>
<comment type="caution">
    <text evidence="1">The sequence shown here is derived from an EMBL/GenBank/DDBJ whole genome shotgun (WGS) entry which is preliminary data.</text>
</comment>